<evidence type="ECO:0000313" key="3">
    <source>
        <dbReference type="EMBL" id="TKA32594.1"/>
    </source>
</evidence>
<comment type="caution">
    <text evidence="3">The sequence shown here is derived from an EMBL/GenBank/DDBJ whole genome shotgun (WGS) entry which is preliminary data.</text>
</comment>
<accession>A0A4U0UBJ0</accession>
<feature type="region of interest" description="Disordered" evidence="1">
    <location>
        <begin position="196"/>
        <end position="216"/>
    </location>
</feature>
<dbReference type="InterPro" id="IPR036047">
    <property type="entry name" value="F-box-like_dom_sf"/>
</dbReference>
<dbReference type="Pfam" id="PF00646">
    <property type="entry name" value="F-box"/>
    <property type="match status" value="1"/>
</dbReference>
<dbReference type="AlphaFoldDB" id="A0A4U0UBJ0"/>
<evidence type="ECO:0000313" key="4">
    <source>
        <dbReference type="Proteomes" id="UP000310066"/>
    </source>
</evidence>
<dbReference type="SUPFAM" id="SSF81383">
    <property type="entry name" value="F-box domain"/>
    <property type="match status" value="1"/>
</dbReference>
<protein>
    <recommendedName>
        <fullName evidence="2">F-box domain-containing protein</fullName>
    </recommendedName>
</protein>
<organism evidence="3 4">
    <name type="scientific">Friedmanniomyces endolithicus</name>
    <dbReference type="NCBI Taxonomy" id="329885"/>
    <lineage>
        <taxon>Eukaryota</taxon>
        <taxon>Fungi</taxon>
        <taxon>Dikarya</taxon>
        <taxon>Ascomycota</taxon>
        <taxon>Pezizomycotina</taxon>
        <taxon>Dothideomycetes</taxon>
        <taxon>Dothideomycetidae</taxon>
        <taxon>Mycosphaerellales</taxon>
        <taxon>Teratosphaeriaceae</taxon>
        <taxon>Friedmanniomyces</taxon>
    </lineage>
</organism>
<feature type="compositionally biased region" description="Low complexity" evidence="1">
    <location>
        <begin position="199"/>
        <end position="216"/>
    </location>
</feature>
<evidence type="ECO:0000259" key="2">
    <source>
        <dbReference type="Pfam" id="PF00646"/>
    </source>
</evidence>
<dbReference type="Proteomes" id="UP000310066">
    <property type="component" value="Unassembled WGS sequence"/>
</dbReference>
<dbReference type="InterPro" id="IPR001810">
    <property type="entry name" value="F-box_dom"/>
</dbReference>
<gene>
    <name evidence="3" type="ORF">B0A54_15583</name>
</gene>
<dbReference type="OrthoDB" id="3800738at2759"/>
<feature type="domain" description="F-box" evidence="2">
    <location>
        <begin position="12"/>
        <end position="46"/>
    </location>
</feature>
<sequence>MSAAQSVLATTELLESILLHLPPSQLLAAHLTSRTFAATIQSSPPLRRTLWLAPRLPLPPGAPLTNYNLNHLLADHARQLGIDTLLQWNRDRQSGRVIIDVYWRSWAHVIDPAPRSSDWMLVYQPRGRAVSVTWSVGFYEAPARGRAVGREERKRQVMFEWEDGRLATLGMLRAVVVERFGVVDWSPAYTEEEEEAAEQEAAGAEEVVAEGTAMEL</sequence>
<dbReference type="EMBL" id="NAJP01000090">
    <property type="protein sequence ID" value="TKA32594.1"/>
    <property type="molecule type" value="Genomic_DNA"/>
</dbReference>
<name>A0A4U0UBJ0_9PEZI</name>
<evidence type="ECO:0000256" key="1">
    <source>
        <dbReference type="SAM" id="MobiDB-lite"/>
    </source>
</evidence>
<reference evidence="3 4" key="1">
    <citation type="submission" date="2017-03" db="EMBL/GenBank/DDBJ databases">
        <title>Genomes of endolithic fungi from Antarctica.</title>
        <authorList>
            <person name="Coleine C."/>
            <person name="Masonjones S."/>
            <person name="Stajich J.E."/>
        </authorList>
    </citation>
    <scope>NUCLEOTIDE SEQUENCE [LARGE SCALE GENOMIC DNA]</scope>
    <source>
        <strain evidence="3 4">CCFEE 5311</strain>
    </source>
</reference>
<proteinExistence type="predicted"/>